<dbReference type="SUPFAM" id="SSF140741">
    <property type="entry name" value="RUN domain-like"/>
    <property type="match status" value="1"/>
</dbReference>
<evidence type="ECO:0000313" key="3">
    <source>
        <dbReference type="Proteomes" id="UP001148018"/>
    </source>
</evidence>
<dbReference type="Proteomes" id="UP001148018">
    <property type="component" value="Unassembled WGS sequence"/>
</dbReference>
<protein>
    <submittedName>
        <fullName evidence="2">Uncharacterized protein</fullName>
    </submittedName>
</protein>
<proteinExistence type="predicted"/>
<feature type="compositionally biased region" description="Basic residues" evidence="1">
    <location>
        <begin position="200"/>
        <end position="214"/>
    </location>
</feature>
<feature type="region of interest" description="Disordered" evidence="1">
    <location>
        <begin position="449"/>
        <end position="504"/>
    </location>
</feature>
<dbReference type="PANTHER" id="PTHR47194:SF3">
    <property type="entry name" value="SORTING NEXIN 29"/>
    <property type="match status" value="1"/>
</dbReference>
<reference evidence="2" key="1">
    <citation type="submission" date="2022-07" db="EMBL/GenBank/DDBJ databases">
        <title>Chromosome-level genome of Muraenolepis orangiensis.</title>
        <authorList>
            <person name="Kim J."/>
        </authorList>
    </citation>
    <scope>NUCLEOTIDE SEQUENCE</scope>
    <source>
        <strain evidence="2">KU_S4_2022</strain>
        <tissue evidence="2">Muscle</tissue>
    </source>
</reference>
<comment type="caution">
    <text evidence="2">The sequence shown here is derived from an EMBL/GenBank/DDBJ whole genome shotgun (WGS) entry which is preliminary data.</text>
</comment>
<gene>
    <name evidence="2" type="ORF">NHX12_025196</name>
</gene>
<dbReference type="PANTHER" id="PTHR47194">
    <property type="entry name" value="SORTING NEXIN-29-RELATED"/>
    <property type="match status" value="1"/>
</dbReference>
<dbReference type="AlphaFoldDB" id="A0A9Q0ELP5"/>
<dbReference type="InterPro" id="IPR037213">
    <property type="entry name" value="Run_dom_sf"/>
</dbReference>
<evidence type="ECO:0000313" key="2">
    <source>
        <dbReference type="EMBL" id="KAJ3608146.1"/>
    </source>
</evidence>
<dbReference type="OrthoDB" id="428895at2759"/>
<feature type="region of interest" description="Disordered" evidence="1">
    <location>
        <begin position="162"/>
        <end position="214"/>
    </location>
</feature>
<feature type="compositionally biased region" description="Basic residues" evidence="1">
    <location>
        <begin position="182"/>
        <end position="191"/>
    </location>
</feature>
<organism evidence="2 3">
    <name type="scientific">Muraenolepis orangiensis</name>
    <name type="common">Patagonian moray cod</name>
    <dbReference type="NCBI Taxonomy" id="630683"/>
    <lineage>
        <taxon>Eukaryota</taxon>
        <taxon>Metazoa</taxon>
        <taxon>Chordata</taxon>
        <taxon>Craniata</taxon>
        <taxon>Vertebrata</taxon>
        <taxon>Euteleostomi</taxon>
        <taxon>Actinopterygii</taxon>
        <taxon>Neopterygii</taxon>
        <taxon>Teleostei</taxon>
        <taxon>Neoteleostei</taxon>
        <taxon>Acanthomorphata</taxon>
        <taxon>Zeiogadaria</taxon>
        <taxon>Gadariae</taxon>
        <taxon>Gadiformes</taxon>
        <taxon>Muraenolepidoidei</taxon>
        <taxon>Muraenolepididae</taxon>
        <taxon>Muraenolepis</taxon>
    </lineage>
</organism>
<evidence type="ECO:0000256" key="1">
    <source>
        <dbReference type="SAM" id="MobiDB-lite"/>
    </source>
</evidence>
<keyword evidence="3" id="KW-1185">Reference proteome</keyword>
<sequence length="517" mass="56255">MGIRLIDQGVVVLCSPGTQQSDTKRQGLLERLLDAVKQVRRNQNTRPILILPVICLCAQFEAVLQHGLRRTSGLALTAAALKQAAGFSNKTETELTFWFYVKELLNRHEAQRFYALRQESTQGLGSLWKESTQGVSSLLREIGTVTSSAAAGVVPGFTQRADASDPLPVLPRSASADSGLRRERRRRKKAARHEEEPHGAHGRQRLHHRGDHRCHRPGVLVGSVSSVSTWSPLQVRAEHCGSNILIPVAQADQQPETWFTCCVLRDLVHLGVFSETWFTWRPVNSVEDAVAFPGRRGSGGPEGTWQGVRSQLQFTMESSPPAQPAPLSTIRPTPGLPEAMTLVELRQAIVALMNRKDESLRSLLDGEMEHSAVLRQETDSLSKKLAELEERHSARVQALGSINSLHPTSLIGYTAGAGSVLPDPLTAGPAESQVSTFPARANLAPSIGSYKYTGSEERPDGCGGGGGEGAGRQGLTASRRSSRSSSDGGQFYSRGSPDTPGVDVQRRWFLRSEFRAC</sequence>
<dbReference type="Gene3D" id="1.20.58.900">
    <property type="match status" value="1"/>
</dbReference>
<dbReference type="EMBL" id="JANIIK010000040">
    <property type="protein sequence ID" value="KAJ3608146.1"/>
    <property type="molecule type" value="Genomic_DNA"/>
</dbReference>
<feature type="compositionally biased region" description="Gly residues" evidence="1">
    <location>
        <begin position="461"/>
        <end position="472"/>
    </location>
</feature>
<accession>A0A9Q0ELP5</accession>
<name>A0A9Q0ELP5_9TELE</name>